<gene>
    <name evidence="2" type="ORF">HICCMSTLAB_LOCUS7690</name>
</gene>
<comment type="caution">
    <text evidence="2">The sequence shown here is derived from an EMBL/GenBank/DDBJ whole genome shotgun (WGS) entry which is preliminary data.</text>
</comment>
<dbReference type="EMBL" id="CAJNRD030001121">
    <property type="protein sequence ID" value="CAG5095400.1"/>
    <property type="molecule type" value="Genomic_DNA"/>
</dbReference>
<organism evidence="2 3">
    <name type="scientific">Cotesia congregata</name>
    <name type="common">Parasitoid wasp</name>
    <name type="synonym">Apanteles congregatus</name>
    <dbReference type="NCBI Taxonomy" id="51543"/>
    <lineage>
        <taxon>Eukaryota</taxon>
        <taxon>Metazoa</taxon>
        <taxon>Ecdysozoa</taxon>
        <taxon>Arthropoda</taxon>
        <taxon>Hexapoda</taxon>
        <taxon>Insecta</taxon>
        <taxon>Pterygota</taxon>
        <taxon>Neoptera</taxon>
        <taxon>Endopterygota</taxon>
        <taxon>Hymenoptera</taxon>
        <taxon>Apocrita</taxon>
        <taxon>Ichneumonoidea</taxon>
        <taxon>Braconidae</taxon>
        <taxon>Microgastrinae</taxon>
        <taxon>Cotesia</taxon>
    </lineage>
</organism>
<dbReference type="Proteomes" id="UP000786811">
    <property type="component" value="Unassembled WGS sequence"/>
</dbReference>
<evidence type="ECO:0000256" key="1">
    <source>
        <dbReference type="SAM" id="MobiDB-lite"/>
    </source>
</evidence>
<proteinExistence type="predicted"/>
<keyword evidence="3" id="KW-1185">Reference proteome</keyword>
<evidence type="ECO:0000313" key="3">
    <source>
        <dbReference type="Proteomes" id="UP000786811"/>
    </source>
</evidence>
<name>A0A8J2HFN2_COTCN</name>
<protein>
    <submittedName>
        <fullName evidence="2">Uncharacterized protein</fullName>
    </submittedName>
</protein>
<feature type="region of interest" description="Disordered" evidence="1">
    <location>
        <begin position="45"/>
        <end position="68"/>
    </location>
</feature>
<sequence length="68" mass="7409">MEQDTRAEGPQQSNSRLDIRVAFLVSPRLAGLFVNMSLGSWRAPLWDEEEQPPPPPLAPAPASSILLG</sequence>
<dbReference type="AlphaFoldDB" id="A0A8J2HFN2"/>
<reference evidence="2" key="1">
    <citation type="submission" date="2021-04" db="EMBL/GenBank/DDBJ databases">
        <authorList>
            <person name="Chebbi M.A.C M."/>
        </authorList>
    </citation>
    <scope>NUCLEOTIDE SEQUENCE</scope>
</reference>
<evidence type="ECO:0000313" key="2">
    <source>
        <dbReference type="EMBL" id="CAG5095400.1"/>
    </source>
</evidence>
<accession>A0A8J2HFN2</accession>